<dbReference type="InterPro" id="IPR004273">
    <property type="entry name" value="Dynein_heavy_D6_P-loop"/>
</dbReference>
<feature type="domain" description="Dynein heavy chain region D6 P-loop" evidence="1">
    <location>
        <begin position="67"/>
        <end position="158"/>
    </location>
</feature>
<dbReference type="EMBL" id="GBHO01013141">
    <property type="protein sequence ID" value="JAG30463.1"/>
    <property type="molecule type" value="Transcribed_RNA"/>
</dbReference>
<accession>A0A0A9YLP5</accession>
<dbReference type="Pfam" id="PF03028">
    <property type="entry name" value="Dynein_heavy"/>
    <property type="match status" value="1"/>
</dbReference>
<dbReference type="AlphaFoldDB" id="A0A0A9YLP5"/>
<reference evidence="3" key="2">
    <citation type="submission" date="2014-07" db="EMBL/GenBank/DDBJ databases">
        <authorList>
            <person name="Hull J."/>
        </authorList>
    </citation>
    <scope>NUCLEOTIDE SEQUENCE</scope>
</reference>
<dbReference type="EMBL" id="GBHO01013139">
    <property type="protein sequence ID" value="JAG30465.1"/>
    <property type="molecule type" value="Transcribed_RNA"/>
</dbReference>
<gene>
    <name evidence="3" type="primary">DYH1B_11</name>
    <name evidence="2" type="synonym">DYH1B_14</name>
    <name evidence="2" type="ORF">CM83_39798</name>
    <name evidence="3" type="ORF">CM83_39815</name>
</gene>
<evidence type="ECO:0000313" key="3">
    <source>
        <dbReference type="EMBL" id="JAG30465.1"/>
    </source>
</evidence>
<dbReference type="PANTHER" id="PTHR45703:SF22">
    <property type="entry name" value="DYNEIN CYTOPLASMIC 2 HEAVY CHAIN 1"/>
    <property type="match status" value="1"/>
</dbReference>
<dbReference type="PANTHER" id="PTHR45703">
    <property type="entry name" value="DYNEIN HEAVY CHAIN"/>
    <property type="match status" value="1"/>
</dbReference>
<reference evidence="3" key="1">
    <citation type="journal article" date="2014" name="PLoS ONE">
        <title>Transcriptome-Based Identification of ABC Transporters in the Western Tarnished Plant Bug Lygus hesperus.</title>
        <authorList>
            <person name="Hull J.J."/>
            <person name="Chaney K."/>
            <person name="Geib S.M."/>
            <person name="Fabrick J.A."/>
            <person name="Brent C.S."/>
            <person name="Walsh D."/>
            <person name="Lavine L.C."/>
        </authorList>
    </citation>
    <scope>NUCLEOTIDE SEQUENCE</scope>
</reference>
<dbReference type="GO" id="GO:0051959">
    <property type="term" value="F:dynein light intermediate chain binding"/>
    <property type="evidence" value="ECO:0007669"/>
    <property type="project" value="InterPro"/>
</dbReference>
<dbReference type="InterPro" id="IPR027417">
    <property type="entry name" value="P-loop_NTPase"/>
</dbReference>
<name>A0A0A9YLP5_LYGHE</name>
<dbReference type="GO" id="GO:0030286">
    <property type="term" value="C:dynein complex"/>
    <property type="evidence" value="ECO:0007669"/>
    <property type="project" value="InterPro"/>
</dbReference>
<dbReference type="GO" id="GO:0008569">
    <property type="term" value="F:minus-end-directed microtubule motor activity"/>
    <property type="evidence" value="ECO:0007669"/>
    <property type="project" value="InterPro"/>
</dbReference>
<dbReference type="InterPro" id="IPR026983">
    <property type="entry name" value="DHC"/>
</dbReference>
<protein>
    <submittedName>
        <fullName evidence="3">Cytoplasmic dynein 2 heavy chain 1</fullName>
    </submittedName>
</protein>
<evidence type="ECO:0000313" key="2">
    <source>
        <dbReference type="EMBL" id="JAG30463.1"/>
    </source>
</evidence>
<dbReference type="GO" id="GO:0007018">
    <property type="term" value="P:microtubule-based movement"/>
    <property type="evidence" value="ECO:0007669"/>
    <property type="project" value="InterPro"/>
</dbReference>
<evidence type="ECO:0000259" key="1">
    <source>
        <dbReference type="Pfam" id="PF03028"/>
    </source>
</evidence>
<proteinExistence type="predicted"/>
<sequence length="158" mass="17436">MRTSTPETEYPPFLSNLTSCQRLLVMKVLRPDRLSAAMNLIACTALHVDSLGENNTLSSLIDNTVAAVPVLLITTPGSDPSQELQSIAHGLVGKDRFHQLAMGGGQATEALGMIKRAAEFGDWVFLKNLHLVIDWVSVMQKELNMLTLHKDFRLFMTT</sequence>
<dbReference type="Gene3D" id="3.40.50.300">
    <property type="entry name" value="P-loop containing nucleotide triphosphate hydrolases"/>
    <property type="match status" value="1"/>
</dbReference>
<dbReference type="GO" id="GO:0045505">
    <property type="term" value="F:dynein intermediate chain binding"/>
    <property type="evidence" value="ECO:0007669"/>
    <property type="project" value="InterPro"/>
</dbReference>
<organism evidence="3">
    <name type="scientific">Lygus hesperus</name>
    <name type="common">Western plant bug</name>
    <dbReference type="NCBI Taxonomy" id="30085"/>
    <lineage>
        <taxon>Eukaryota</taxon>
        <taxon>Metazoa</taxon>
        <taxon>Ecdysozoa</taxon>
        <taxon>Arthropoda</taxon>
        <taxon>Hexapoda</taxon>
        <taxon>Insecta</taxon>
        <taxon>Pterygota</taxon>
        <taxon>Neoptera</taxon>
        <taxon>Paraneoptera</taxon>
        <taxon>Hemiptera</taxon>
        <taxon>Heteroptera</taxon>
        <taxon>Panheteroptera</taxon>
        <taxon>Cimicomorpha</taxon>
        <taxon>Miridae</taxon>
        <taxon>Mirini</taxon>
        <taxon>Lygus</taxon>
    </lineage>
</organism>